<proteinExistence type="predicted"/>
<name>A0A1Y1XSZ6_9PLEO</name>
<dbReference type="OrthoDB" id="2735536at2759"/>
<dbReference type="Proteomes" id="UP000193144">
    <property type="component" value="Unassembled WGS sequence"/>
</dbReference>
<dbReference type="GO" id="GO:0004029">
    <property type="term" value="F:aldehyde dehydrogenase (NAD+) activity"/>
    <property type="evidence" value="ECO:0007669"/>
    <property type="project" value="TreeGrafter"/>
</dbReference>
<dbReference type="STRING" id="1231657.A0A1Y1XSZ6"/>
<protein>
    <recommendedName>
        <fullName evidence="3">NAD-dependent epimerase/dehydratase domain-containing protein</fullName>
    </recommendedName>
</protein>
<dbReference type="AlphaFoldDB" id="A0A1Y1XSZ6"/>
<evidence type="ECO:0000313" key="1">
    <source>
        <dbReference type="EMBL" id="ORX88887.1"/>
    </source>
</evidence>
<dbReference type="InterPro" id="IPR036291">
    <property type="entry name" value="NAD(P)-bd_dom_sf"/>
</dbReference>
<gene>
    <name evidence="1" type="ORF">BCR34DRAFT_346067</name>
</gene>
<dbReference type="PANTHER" id="PTHR48079">
    <property type="entry name" value="PROTEIN YEEZ"/>
    <property type="match status" value="1"/>
</dbReference>
<dbReference type="GO" id="GO:0005737">
    <property type="term" value="C:cytoplasm"/>
    <property type="evidence" value="ECO:0007669"/>
    <property type="project" value="TreeGrafter"/>
</dbReference>
<sequence>MPSKRVLLTGASNLIGSHILDQLLSFNDVAVRAVVASRDEALGLRQQYPSTSHPLLDFAIVAQKDIAIPRAYNLAPAQTYEPFDTVIHIVPPDPSEEADCLSRFINLETGALINFLRNVQDIAPGVRRVVIITSLTSFARWLVDPRLERNPRNANGSPARAPVIDSDYVLATSRASDNIVCDAIWKWSSENRVGFELISFAAPSIYGPSIRPLSNSSDLEDSNRRIWNICSNDSSELVTSPPYGIDYYTDVRDLAFAIVQAAFVPEARNRRFLVSAGMMPPG</sequence>
<dbReference type="Gene3D" id="3.40.50.720">
    <property type="entry name" value="NAD(P)-binding Rossmann-like Domain"/>
    <property type="match status" value="1"/>
</dbReference>
<dbReference type="SUPFAM" id="SSF51735">
    <property type="entry name" value="NAD(P)-binding Rossmann-fold domains"/>
    <property type="match status" value="1"/>
</dbReference>
<accession>A0A1Y1XSZ6</accession>
<feature type="non-terminal residue" evidence="1">
    <location>
        <position position="282"/>
    </location>
</feature>
<evidence type="ECO:0000313" key="2">
    <source>
        <dbReference type="Proteomes" id="UP000193144"/>
    </source>
</evidence>
<dbReference type="PANTHER" id="PTHR48079:SF9">
    <property type="entry name" value="PUTATIVE-RELATED"/>
    <property type="match status" value="1"/>
</dbReference>
<comment type="caution">
    <text evidence="1">The sequence shown here is derived from an EMBL/GenBank/DDBJ whole genome shotgun (WGS) entry which is preliminary data.</text>
</comment>
<reference evidence="1 2" key="1">
    <citation type="submission" date="2016-07" db="EMBL/GenBank/DDBJ databases">
        <title>Pervasive Adenine N6-methylation of Active Genes in Fungi.</title>
        <authorList>
            <consortium name="DOE Joint Genome Institute"/>
            <person name="Mondo S.J."/>
            <person name="Dannebaum R.O."/>
            <person name="Kuo R.C."/>
            <person name="Labutti K."/>
            <person name="Haridas S."/>
            <person name="Kuo A."/>
            <person name="Salamov A."/>
            <person name="Ahrendt S.R."/>
            <person name="Lipzen A."/>
            <person name="Sullivan W."/>
            <person name="Andreopoulos W.B."/>
            <person name="Clum A."/>
            <person name="Lindquist E."/>
            <person name="Daum C."/>
            <person name="Ramamoorthy G.K."/>
            <person name="Gryganskyi A."/>
            <person name="Culley D."/>
            <person name="Magnuson J.K."/>
            <person name="James T.Y."/>
            <person name="O'Malley M.A."/>
            <person name="Stajich J.E."/>
            <person name="Spatafora J.W."/>
            <person name="Visel A."/>
            <person name="Grigoriev I.V."/>
        </authorList>
    </citation>
    <scope>NUCLEOTIDE SEQUENCE [LARGE SCALE GENOMIC DNA]</scope>
    <source>
        <strain evidence="1 2">CBS 115471</strain>
    </source>
</reference>
<organism evidence="1 2">
    <name type="scientific">Clohesyomyces aquaticus</name>
    <dbReference type="NCBI Taxonomy" id="1231657"/>
    <lineage>
        <taxon>Eukaryota</taxon>
        <taxon>Fungi</taxon>
        <taxon>Dikarya</taxon>
        <taxon>Ascomycota</taxon>
        <taxon>Pezizomycotina</taxon>
        <taxon>Dothideomycetes</taxon>
        <taxon>Pleosporomycetidae</taxon>
        <taxon>Pleosporales</taxon>
        <taxon>Lindgomycetaceae</taxon>
        <taxon>Clohesyomyces</taxon>
    </lineage>
</organism>
<dbReference type="EMBL" id="MCFA01000704">
    <property type="protein sequence ID" value="ORX88887.1"/>
    <property type="molecule type" value="Genomic_DNA"/>
</dbReference>
<keyword evidence="2" id="KW-1185">Reference proteome</keyword>
<dbReference type="InterPro" id="IPR051783">
    <property type="entry name" value="NAD(P)-dependent_oxidoreduct"/>
</dbReference>
<evidence type="ECO:0008006" key="3">
    <source>
        <dbReference type="Google" id="ProtNLM"/>
    </source>
</evidence>